<gene>
    <name evidence="1" type="ORF">F0U60_26855</name>
</gene>
<keyword evidence="2" id="KW-1185">Reference proteome</keyword>
<dbReference type="PROSITE" id="PS51257">
    <property type="entry name" value="PROKAR_LIPOPROTEIN"/>
    <property type="match status" value="1"/>
</dbReference>
<dbReference type="Proteomes" id="UP001611383">
    <property type="component" value="Chromosome"/>
</dbReference>
<accession>A0ABY9WW26</accession>
<proteinExistence type="predicted"/>
<dbReference type="RefSeq" id="WP_395825094.1">
    <property type="nucleotide sequence ID" value="NZ_CP043494.1"/>
</dbReference>
<evidence type="ECO:0000313" key="2">
    <source>
        <dbReference type="Proteomes" id="UP001611383"/>
    </source>
</evidence>
<evidence type="ECO:0000313" key="1">
    <source>
        <dbReference type="EMBL" id="WNG47345.1"/>
    </source>
</evidence>
<protein>
    <recommendedName>
        <fullName evidence="3">Lipoprotein</fullName>
    </recommendedName>
</protein>
<reference evidence="1 2" key="1">
    <citation type="submission" date="2019-08" db="EMBL/GenBank/DDBJ databases">
        <title>Archangium and Cystobacter genomes.</title>
        <authorList>
            <person name="Chen I.-C.K."/>
            <person name="Wielgoss S."/>
        </authorList>
    </citation>
    <scope>NUCLEOTIDE SEQUENCE [LARGE SCALE GENOMIC DNA]</scope>
    <source>
        <strain evidence="1 2">Cbm 6</strain>
    </source>
</reference>
<name>A0ABY9WW26_9BACT</name>
<evidence type="ECO:0008006" key="3">
    <source>
        <dbReference type="Google" id="ProtNLM"/>
    </source>
</evidence>
<sequence>MSHFRRALLLLSLSGVLGGCADFSFKDLFFVELEEERLCKQLEDIVMPAAPPESYEVSTVLPFSFPGSIESDTVGSLSLQLTEVTLQTDDNSRFETIDEAMLAMRPEGATDLSRATMLLAYKRQPGVGLQGAQLRGEEVDLTQLNKDGPVELYLQAKGALPHEEWTLRGQACMAFRVRVNYLYLFLPTP</sequence>
<dbReference type="EMBL" id="CP043494">
    <property type="protein sequence ID" value="WNG47345.1"/>
    <property type="molecule type" value="Genomic_DNA"/>
</dbReference>
<organism evidence="1 2">
    <name type="scientific">Archangium minus</name>
    <dbReference type="NCBI Taxonomy" id="83450"/>
    <lineage>
        <taxon>Bacteria</taxon>
        <taxon>Pseudomonadati</taxon>
        <taxon>Myxococcota</taxon>
        <taxon>Myxococcia</taxon>
        <taxon>Myxococcales</taxon>
        <taxon>Cystobacterineae</taxon>
        <taxon>Archangiaceae</taxon>
        <taxon>Archangium</taxon>
    </lineage>
</organism>